<dbReference type="BioCyc" id="CNIT1237085:G1324-2504-MONOMER"/>
<keyword evidence="4" id="KW-0436">Ligase</keyword>
<dbReference type="KEGG" id="nga:Ngar_c25050"/>
<feature type="domain" description="Asparagine synthetase" evidence="3">
    <location>
        <begin position="2"/>
        <end position="119"/>
    </location>
</feature>
<evidence type="ECO:0000259" key="3">
    <source>
        <dbReference type="Pfam" id="PF00733"/>
    </source>
</evidence>
<dbReference type="STRING" id="1237085.Ngar_c25050"/>
<dbReference type="AlphaFoldDB" id="K0IJN6"/>
<dbReference type="Pfam" id="PF00733">
    <property type="entry name" value="Asn_synthase"/>
    <property type="match status" value="2"/>
</dbReference>
<dbReference type="EC" id="6.3.5.4" evidence="4"/>
<accession>K0IJN6</accession>
<dbReference type="EMBL" id="CP002408">
    <property type="protein sequence ID" value="AFU59428.1"/>
    <property type="molecule type" value="Genomic_DNA"/>
</dbReference>
<dbReference type="GO" id="GO:0006529">
    <property type="term" value="P:asparagine biosynthetic process"/>
    <property type="evidence" value="ECO:0007669"/>
    <property type="project" value="InterPro"/>
</dbReference>
<evidence type="ECO:0000313" key="4">
    <source>
        <dbReference type="EMBL" id="AFU59428.1"/>
    </source>
</evidence>
<protein>
    <submittedName>
        <fullName evidence="4">Putative asparagine synthase</fullName>
        <ecNumber evidence="4">6.3.5.4</ecNumber>
    </submittedName>
</protein>
<sequence>MLLSGGLDSSILASILHPKYSVAAGFGSDAPDLAHARQVAGKYSGRHVEVVFDQNRMAELVEQVIQVFKTFDPIEIRNSAVALAGMEQAKSDGHSAIMTGDGGDELFAGYNYLARYYSDAQKLDLELRRLWQIMHFSSRKLGEHIGVKVKTPFLDGEFISFAKSIGVSEKVGEHNGKKWGKLILRRCFETTLGDLVWRQKLAQEQGAATGKYQKYVEEMIDDLTFANKAKIAKELDNVTIRSKEHLHYYAIFRSYFPPPKEEEREVDCESRCPECRGCMARDGRFCRTCGAFPVTPSL</sequence>
<gene>
    <name evidence="4" type="ordered locus">Ngar_c25050</name>
</gene>
<dbReference type="PATRIC" id="fig|1237085.11.peg.2484"/>
<dbReference type="SUPFAM" id="SSF52402">
    <property type="entry name" value="Adenine nucleotide alpha hydrolases-like"/>
    <property type="match status" value="1"/>
</dbReference>
<dbReference type="GO" id="GO:0005829">
    <property type="term" value="C:cytosol"/>
    <property type="evidence" value="ECO:0007669"/>
    <property type="project" value="TreeGrafter"/>
</dbReference>
<feature type="domain" description="Asparagine synthetase" evidence="3">
    <location>
        <begin position="143"/>
        <end position="231"/>
    </location>
</feature>
<dbReference type="Gene3D" id="3.40.50.620">
    <property type="entry name" value="HUPs"/>
    <property type="match status" value="1"/>
</dbReference>
<keyword evidence="2" id="KW-0067">ATP-binding</keyword>
<evidence type="ECO:0000313" key="5">
    <source>
        <dbReference type="Proteomes" id="UP000008037"/>
    </source>
</evidence>
<keyword evidence="5" id="KW-1185">Reference proteome</keyword>
<name>K0IJN6_NITGG</name>
<dbReference type="PANTHER" id="PTHR11772">
    <property type="entry name" value="ASPARAGINE SYNTHETASE"/>
    <property type="match status" value="1"/>
</dbReference>
<dbReference type="HOGENOM" id="CLU_050152_0_0_2"/>
<keyword evidence="1" id="KW-0547">Nucleotide-binding</keyword>
<dbReference type="Proteomes" id="UP000008037">
    <property type="component" value="Chromosome"/>
</dbReference>
<organism evidence="4 5">
    <name type="scientific">Nitrososphaera gargensis (strain Ga9.2)</name>
    <dbReference type="NCBI Taxonomy" id="1237085"/>
    <lineage>
        <taxon>Archaea</taxon>
        <taxon>Nitrososphaerota</taxon>
        <taxon>Nitrososphaeria</taxon>
        <taxon>Nitrososphaerales</taxon>
        <taxon>Nitrososphaeraceae</taxon>
        <taxon>Nitrososphaera</taxon>
    </lineage>
</organism>
<evidence type="ECO:0000256" key="1">
    <source>
        <dbReference type="ARBA" id="ARBA00022741"/>
    </source>
</evidence>
<dbReference type="InParanoid" id="K0IJN6"/>
<dbReference type="GO" id="GO:0004066">
    <property type="term" value="F:asparagine synthase (glutamine-hydrolyzing) activity"/>
    <property type="evidence" value="ECO:0007669"/>
    <property type="project" value="UniProtKB-EC"/>
</dbReference>
<dbReference type="PANTHER" id="PTHR11772:SF46">
    <property type="entry name" value="ASPARAGINE SYNTHETASE DOMAIN-CONTAINING PROTEIN"/>
    <property type="match status" value="1"/>
</dbReference>
<dbReference type="GO" id="GO:0005524">
    <property type="term" value="F:ATP binding"/>
    <property type="evidence" value="ECO:0007669"/>
    <property type="project" value="UniProtKB-KW"/>
</dbReference>
<dbReference type="InterPro" id="IPR001962">
    <property type="entry name" value="Asn_synthase"/>
</dbReference>
<dbReference type="InterPro" id="IPR050795">
    <property type="entry name" value="Asn_Synthetase"/>
</dbReference>
<proteinExistence type="predicted"/>
<dbReference type="InterPro" id="IPR014729">
    <property type="entry name" value="Rossmann-like_a/b/a_fold"/>
</dbReference>
<evidence type="ECO:0000256" key="2">
    <source>
        <dbReference type="ARBA" id="ARBA00022840"/>
    </source>
</evidence>
<dbReference type="CDD" id="cd01991">
    <property type="entry name" value="Asn_synthase_B_C"/>
    <property type="match status" value="1"/>
</dbReference>
<reference evidence="4 5" key="1">
    <citation type="journal article" date="2012" name="Environ. Microbiol.">
        <title>The genome of the ammonia-oxidizing Candidatus Nitrososphaera gargensis: insights into metabolic versatility and environmental adaptations.</title>
        <authorList>
            <person name="Spang A."/>
            <person name="Poehlein A."/>
            <person name="Offre P."/>
            <person name="Zumbragel S."/>
            <person name="Haider S."/>
            <person name="Rychlik N."/>
            <person name="Nowka B."/>
            <person name="Schmeisser C."/>
            <person name="Lebedeva E.V."/>
            <person name="Rattei T."/>
            <person name="Bohm C."/>
            <person name="Schmid M."/>
            <person name="Galushko A."/>
            <person name="Hatzenpichler R."/>
            <person name="Weinmaier T."/>
            <person name="Daniel R."/>
            <person name="Schleper C."/>
            <person name="Spieck E."/>
            <person name="Streit W."/>
            <person name="Wagner M."/>
        </authorList>
    </citation>
    <scope>NUCLEOTIDE SEQUENCE [LARGE SCALE GENOMIC DNA]</scope>
    <source>
        <strain evidence="5">Ga9.2</strain>
    </source>
</reference>